<comment type="caution">
    <text evidence="1">The sequence shown here is derived from an EMBL/GenBank/DDBJ whole genome shotgun (WGS) entry which is preliminary data.</text>
</comment>
<protein>
    <submittedName>
        <fullName evidence="1">Uncharacterized protein</fullName>
    </submittedName>
</protein>
<name>A0A9P6ZVK5_9AGAM</name>
<evidence type="ECO:0000313" key="1">
    <source>
        <dbReference type="EMBL" id="KAG1777065.1"/>
    </source>
</evidence>
<dbReference type="EMBL" id="JABBWD010000023">
    <property type="protein sequence ID" value="KAG1777065.1"/>
    <property type="molecule type" value="Genomic_DNA"/>
</dbReference>
<dbReference type="Proteomes" id="UP000714275">
    <property type="component" value="Unassembled WGS sequence"/>
</dbReference>
<organism evidence="1 2">
    <name type="scientific">Suillus placidus</name>
    <dbReference type="NCBI Taxonomy" id="48579"/>
    <lineage>
        <taxon>Eukaryota</taxon>
        <taxon>Fungi</taxon>
        <taxon>Dikarya</taxon>
        <taxon>Basidiomycota</taxon>
        <taxon>Agaricomycotina</taxon>
        <taxon>Agaricomycetes</taxon>
        <taxon>Agaricomycetidae</taxon>
        <taxon>Boletales</taxon>
        <taxon>Suillineae</taxon>
        <taxon>Suillaceae</taxon>
        <taxon>Suillus</taxon>
    </lineage>
</organism>
<gene>
    <name evidence="1" type="ORF">EV702DRAFT_1197724</name>
</gene>
<reference evidence="1" key="1">
    <citation type="journal article" date="2020" name="New Phytol.">
        <title>Comparative genomics reveals dynamic genome evolution in host specialist ectomycorrhizal fungi.</title>
        <authorList>
            <person name="Lofgren L.A."/>
            <person name="Nguyen N.H."/>
            <person name="Vilgalys R."/>
            <person name="Ruytinx J."/>
            <person name="Liao H.L."/>
            <person name="Branco S."/>
            <person name="Kuo A."/>
            <person name="LaButti K."/>
            <person name="Lipzen A."/>
            <person name="Andreopoulos W."/>
            <person name="Pangilinan J."/>
            <person name="Riley R."/>
            <person name="Hundley H."/>
            <person name="Na H."/>
            <person name="Barry K."/>
            <person name="Grigoriev I.V."/>
            <person name="Stajich J.E."/>
            <person name="Kennedy P.G."/>
        </authorList>
    </citation>
    <scope>NUCLEOTIDE SEQUENCE</scope>
    <source>
        <strain evidence="1">DOB743</strain>
    </source>
</reference>
<evidence type="ECO:0000313" key="2">
    <source>
        <dbReference type="Proteomes" id="UP000714275"/>
    </source>
</evidence>
<keyword evidence="2" id="KW-1185">Reference proteome</keyword>
<accession>A0A9P6ZVK5</accession>
<sequence length="134" mass="15120">MSVFLTEIPGQDHDGYDAEPNFFRECKKLRTHPRTGRLKRLRLAVMRSEMNLTPAPAPPTTPPSVATATTFKTHLQHLFTRLPHHAMPPVVDVPFAQGKERNAAAGPKDVDDDLMKTIMDLLHRIPIYNSNSNR</sequence>
<dbReference type="AlphaFoldDB" id="A0A9P6ZVK5"/>
<proteinExistence type="predicted"/>
<dbReference type="OrthoDB" id="2683943at2759"/>